<evidence type="ECO:0000313" key="1">
    <source>
        <dbReference type="EMBL" id="AGB36912.1"/>
    </source>
</evidence>
<name>L0JV75_9EURY</name>
<gene>
    <name evidence="1" type="ORF">Natoc_1070</name>
</gene>
<protein>
    <submittedName>
        <fullName evidence="1">Uncharacterized protein</fullName>
    </submittedName>
</protein>
<dbReference type="AlphaFoldDB" id="L0JV75"/>
<reference evidence="1 2" key="1">
    <citation type="submission" date="2012-11" db="EMBL/GenBank/DDBJ databases">
        <title>FINISHED of Natronococcus occultus SP4, DSM 3396.</title>
        <authorList>
            <consortium name="DOE Joint Genome Institute"/>
            <person name="Eisen J."/>
            <person name="Huntemann M."/>
            <person name="Wei C.-L."/>
            <person name="Han J."/>
            <person name="Detter J.C."/>
            <person name="Han C."/>
            <person name="Tapia R."/>
            <person name="Chen A."/>
            <person name="Kyrpides N."/>
            <person name="Mavromatis K."/>
            <person name="Markowitz V."/>
            <person name="Szeto E."/>
            <person name="Ivanova N."/>
            <person name="Mikhailova N."/>
            <person name="Ovchinnikova G."/>
            <person name="Pagani I."/>
            <person name="Pati A."/>
            <person name="Goodwin L."/>
            <person name="Nordberg H.P."/>
            <person name="Cantor M.N."/>
            <person name="Hua S.X."/>
            <person name="Woyke T."/>
            <person name="Eisen J."/>
            <person name="Klenk H.-P."/>
            <person name="Klenk H.-P."/>
        </authorList>
    </citation>
    <scope>NUCLEOTIDE SEQUENCE [LARGE SCALE GENOMIC DNA]</scope>
    <source>
        <strain evidence="1 2">SP4</strain>
    </source>
</reference>
<organism evidence="1 2">
    <name type="scientific">Natronococcus occultus SP4</name>
    <dbReference type="NCBI Taxonomy" id="694430"/>
    <lineage>
        <taxon>Archaea</taxon>
        <taxon>Methanobacteriati</taxon>
        <taxon>Methanobacteriota</taxon>
        <taxon>Stenosarchaea group</taxon>
        <taxon>Halobacteria</taxon>
        <taxon>Halobacteriales</taxon>
        <taxon>Natrialbaceae</taxon>
        <taxon>Natronococcus</taxon>
    </lineage>
</organism>
<sequence length="38" mass="4604">MAGEYGTSYSKFEYDYGTHRYVNPYHEEEEYDCDLLDI</sequence>
<evidence type="ECO:0000313" key="2">
    <source>
        <dbReference type="Proteomes" id="UP000010878"/>
    </source>
</evidence>
<accession>L0JV75</accession>
<proteinExistence type="predicted"/>
<dbReference type="KEGG" id="nou:Natoc_1070"/>
<dbReference type="Proteomes" id="UP000010878">
    <property type="component" value="Chromosome"/>
</dbReference>
<dbReference type="STRING" id="694430.Natoc_1070"/>
<dbReference type="EMBL" id="CP003929">
    <property type="protein sequence ID" value="AGB36912.1"/>
    <property type="molecule type" value="Genomic_DNA"/>
</dbReference>
<keyword evidence="2" id="KW-1185">Reference proteome</keyword>
<dbReference type="HOGENOM" id="CLU_3323060_0_0_2"/>